<gene>
    <name evidence="1" type="ORF">BV25DRAFT_1831864</name>
</gene>
<protein>
    <submittedName>
        <fullName evidence="1">Uncharacterized protein</fullName>
    </submittedName>
</protein>
<evidence type="ECO:0000313" key="2">
    <source>
        <dbReference type="Proteomes" id="UP000814140"/>
    </source>
</evidence>
<dbReference type="EMBL" id="MU277258">
    <property type="protein sequence ID" value="KAI0056769.1"/>
    <property type="molecule type" value="Genomic_DNA"/>
</dbReference>
<dbReference type="Proteomes" id="UP000814140">
    <property type="component" value="Unassembled WGS sequence"/>
</dbReference>
<comment type="caution">
    <text evidence="1">The sequence shown here is derived from an EMBL/GenBank/DDBJ whole genome shotgun (WGS) entry which is preliminary data.</text>
</comment>
<proteinExistence type="predicted"/>
<organism evidence="1 2">
    <name type="scientific">Artomyces pyxidatus</name>
    <dbReference type="NCBI Taxonomy" id="48021"/>
    <lineage>
        <taxon>Eukaryota</taxon>
        <taxon>Fungi</taxon>
        <taxon>Dikarya</taxon>
        <taxon>Basidiomycota</taxon>
        <taxon>Agaricomycotina</taxon>
        <taxon>Agaricomycetes</taxon>
        <taxon>Russulales</taxon>
        <taxon>Auriscalpiaceae</taxon>
        <taxon>Artomyces</taxon>
    </lineage>
</organism>
<name>A0ACB8SJN1_9AGAM</name>
<reference evidence="1" key="1">
    <citation type="submission" date="2021-03" db="EMBL/GenBank/DDBJ databases">
        <authorList>
            <consortium name="DOE Joint Genome Institute"/>
            <person name="Ahrendt S."/>
            <person name="Looney B.P."/>
            <person name="Miyauchi S."/>
            <person name="Morin E."/>
            <person name="Drula E."/>
            <person name="Courty P.E."/>
            <person name="Chicoki N."/>
            <person name="Fauchery L."/>
            <person name="Kohler A."/>
            <person name="Kuo A."/>
            <person name="Labutti K."/>
            <person name="Pangilinan J."/>
            <person name="Lipzen A."/>
            <person name="Riley R."/>
            <person name="Andreopoulos W."/>
            <person name="He G."/>
            <person name="Johnson J."/>
            <person name="Barry K.W."/>
            <person name="Grigoriev I.V."/>
            <person name="Nagy L."/>
            <person name="Hibbett D."/>
            <person name="Henrissat B."/>
            <person name="Matheny P.B."/>
            <person name="Labbe J."/>
            <person name="Martin F."/>
        </authorList>
    </citation>
    <scope>NUCLEOTIDE SEQUENCE</scope>
    <source>
        <strain evidence="1">HHB10654</strain>
    </source>
</reference>
<reference evidence="1" key="2">
    <citation type="journal article" date="2022" name="New Phytol.">
        <title>Evolutionary transition to the ectomycorrhizal habit in the genomes of a hyperdiverse lineage of mushroom-forming fungi.</title>
        <authorList>
            <person name="Looney B."/>
            <person name="Miyauchi S."/>
            <person name="Morin E."/>
            <person name="Drula E."/>
            <person name="Courty P.E."/>
            <person name="Kohler A."/>
            <person name="Kuo A."/>
            <person name="LaButti K."/>
            <person name="Pangilinan J."/>
            <person name="Lipzen A."/>
            <person name="Riley R."/>
            <person name="Andreopoulos W."/>
            <person name="He G."/>
            <person name="Johnson J."/>
            <person name="Nolan M."/>
            <person name="Tritt A."/>
            <person name="Barry K.W."/>
            <person name="Grigoriev I.V."/>
            <person name="Nagy L.G."/>
            <person name="Hibbett D."/>
            <person name="Henrissat B."/>
            <person name="Matheny P.B."/>
            <person name="Labbe J."/>
            <person name="Martin F.M."/>
        </authorList>
    </citation>
    <scope>NUCLEOTIDE SEQUENCE</scope>
    <source>
        <strain evidence="1">HHB10654</strain>
    </source>
</reference>
<evidence type="ECO:0000313" key="1">
    <source>
        <dbReference type="EMBL" id="KAI0056769.1"/>
    </source>
</evidence>
<keyword evidence="2" id="KW-1185">Reference proteome</keyword>
<sequence>MSFRSSDVANSKAAQADTVFPPSIMRDIAVLFDHPFFLRDEQDSDDLLDFVRESQMEHLALKLCAHYHMLRLQRAITIDLRLKSRGAPQTECLIAVHHPQLPWHRRLLGMLRKPLLRADDRTQYEVEVTRELKFWQDILGHGTEHLQEAKSAIGPAYAALMRQGFPPDFGRTAVTPQMWEDLNEE</sequence>
<accession>A0ACB8SJN1</accession>